<keyword evidence="1" id="KW-1133">Transmembrane helix</keyword>
<evidence type="ECO:0000313" key="2">
    <source>
        <dbReference type="EMBL" id="WDC92700.1"/>
    </source>
</evidence>
<protein>
    <submittedName>
        <fullName evidence="2">Uncharacterized protein</fullName>
    </submittedName>
</protein>
<dbReference type="AlphaFoldDB" id="A0AAJ5RG96"/>
<sequence length="62" mass="7482">MLSKKDQAIVDDMIVRERNMKNRQRVIGVIMHKRRLFKQRLVMYAAILTTAGFWVHFFCTIR</sequence>
<dbReference type="Proteomes" id="UP001215533">
    <property type="component" value="Plasmid p1_CACC879"/>
</dbReference>
<proteinExistence type="predicted"/>
<keyword evidence="2" id="KW-0614">Plasmid</keyword>
<name>A0AAJ5RG96_LATCU</name>
<evidence type="ECO:0000313" key="3">
    <source>
        <dbReference type="Proteomes" id="UP001215533"/>
    </source>
</evidence>
<dbReference type="RefSeq" id="WP_253733617.1">
    <property type="nucleotide sequence ID" value="NZ_CP015494.1"/>
</dbReference>
<feature type="transmembrane region" description="Helical" evidence="1">
    <location>
        <begin position="41"/>
        <end position="58"/>
    </location>
</feature>
<keyword evidence="1" id="KW-0472">Membrane</keyword>
<accession>A0AAJ5RG96</accession>
<dbReference type="EMBL" id="CP117684">
    <property type="protein sequence ID" value="WDC92700.1"/>
    <property type="molecule type" value="Genomic_DNA"/>
</dbReference>
<organism evidence="2 3">
    <name type="scientific">Latilactobacillus curvatus</name>
    <name type="common">Lactobacillus curvatus</name>
    <dbReference type="NCBI Taxonomy" id="28038"/>
    <lineage>
        <taxon>Bacteria</taxon>
        <taxon>Bacillati</taxon>
        <taxon>Bacillota</taxon>
        <taxon>Bacilli</taxon>
        <taxon>Lactobacillales</taxon>
        <taxon>Lactobacillaceae</taxon>
        <taxon>Latilactobacillus</taxon>
    </lineage>
</organism>
<gene>
    <name evidence="2" type="ORF">PSR33_08950</name>
</gene>
<keyword evidence="1" id="KW-0812">Transmembrane</keyword>
<reference evidence="2" key="1">
    <citation type="submission" date="2023-02" db="EMBL/GenBank/DDBJ databases">
        <title>Complete genome sequence of Lactobacillus curvatus CACC879 isolated from Pig feces.</title>
        <authorList>
            <person name="Park S."/>
            <person name="Park M.A."/>
            <person name="Kim D.-H."/>
            <person name="Kim Y."/>
        </authorList>
    </citation>
    <scope>NUCLEOTIDE SEQUENCE</scope>
    <source>
        <strain evidence="2">Curvatus</strain>
        <plasmid evidence="2">p1_CACC879</plasmid>
    </source>
</reference>
<geneLocation type="plasmid" evidence="2 3">
    <name>p1_CACC879</name>
</geneLocation>
<evidence type="ECO:0000256" key="1">
    <source>
        <dbReference type="SAM" id="Phobius"/>
    </source>
</evidence>